<evidence type="ECO:0000313" key="3">
    <source>
        <dbReference type="Proteomes" id="UP000198555"/>
    </source>
</evidence>
<protein>
    <recommendedName>
        <fullName evidence="1">DUF5675 domain-containing protein</fullName>
    </recommendedName>
</protein>
<dbReference type="EMBL" id="FNWX01000031">
    <property type="protein sequence ID" value="SEH79416.1"/>
    <property type="molecule type" value="Genomic_DNA"/>
</dbReference>
<evidence type="ECO:0000313" key="2">
    <source>
        <dbReference type="EMBL" id="SEH79416.1"/>
    </source>
</evidence>
<keyword evidence="3" id="KW-1185">Reference proteome</keyword>
<organism evidence="2 3">
    <name type="scientific">Epilithonimonas hominis</name>
    <dbReference type="NCBI Taxonomy" id="420404"/>
    <lineage>
        <taxon>Bacteria</taxon>
        <taxon>Pseudomonadati</taxon>
        <taxon>Bacteroidota</taxon>
        <taxon>Flavobacteriia</taxon>
        <taxon>Flavobacteriales</taxon>
        <taxon>Weeksellaceae</taxon>
        <taxon>Chryseobacterium group</taxon>
        <taxon>Epilithonimonas</taxon>
    </lineage>
</organism>
<dbReference type="STRING" id="420404.SAMN05421793_13133"/>
<dbReference type="RefSeq" id="WP_089770496.1">
    <property type="nucleotide sequence ID" value="NZ_DAMACK010000044.1"/>
</dbReference>
<dbReference type="InterPro" id="IPR043732">
    <property type="entry name" value="DUF5675"/>
</dbReference>
<feature type="domain" description="DUF5675" evidence="1">
    <location>
        <begin position="4"/>
        <end position="132"/>
    </location>
</feature>
<dbReference type="Pfam" id="PF18925">
    <property type="entry name" value="DUF5675"/>
    <property type="match status" value="1"/>
</dbReference>
<accession>A0A1H6L4T5</accession>
<dbReference type="Proteomes" id="UP000198555">
    <property type="component" value="Unassembled WGS sequence"/>
</dbReference>
<evidence type="ECO:0000259" key="1">
    <source>
        <dbReference type="Pfam" id="PF18925"/>
    </source>
</evidence>
<sequence>MKTKIIRVAEGKNSTLSHLYIDGIFQCFLLEDKIRQVKIMKQTAIPEGIFRLRLNTWGGMNKTYFPKYGPIHKGMIEIAELPTFTSVYIHIGNTIQQTAGCPLVGLSYIKKDGDYQVLQSVDAYKQVYRKLYEVATGKDNQIEISNNFQF</sequence>
<name>A0A1H6L4T5_9FLAO</name>
<reference evidence="3" key="1">
    <citation type="submission" date="2016-10" db="EMBL/GenBank/DDBJ databases">
        <authorList>
            <person name="Varghese N."/>
            <person name="Submissions S."/>
        </authorList>
    </citation>
    <scope>NUCLEOTIDE SEQUENCE [LARGE SCALE GENOMIC DNA]</scope>
    <source>
        <strain evidence="3">DSM 19326</strain>
    </source>
</reference>
<gene>
    <name evidence="2" type="ORF">SAMN05421793_13133</name>
</gene>
<proteinExistence type="predicted"/>
<dbReference type="AlphaFoldDB" id="A0A1H6L4T5"/>